<dbReference type="Gene3D" id="3.40.50.12230">
    <property type="match status" value="1"/>
</dbReference>
<dbReference type="Pfam" id="PF02911">
    <property type="entry name" value="Formyl_trans_C"/>
    <property type="match status" value="1"/>
</dbReference>
<protein>
    <submittedName>
        <fullName evidence="3">Methionyl-tRNA formyltransferase</fullName>
    </submittedName>
</protein>
<dbReference type="Proteomes" id="UP000184609">
    <property type="component" value="Unassembled WGS sequence"/>
</dbReference>
<dbReference type="InterPro" id="IPR002376">
    <property type="entry name" value="Formyl_transf_N"/>
</dbReference>
<dbReference type="Pfam" id="PF00551">
    <property type="entry name" value="Formyl_trans_N"/>
    <property type="match status" value="1"/>
</dbReference>
<gene>
    <name evidence="3" type="ORF">SAMN04488108_3887</name>
</gene>
<reference evidence="4" key="1">
    <citation type="submission" date="2016-12" db="EMBL/GenBank/DDBJ databases">
        <authorList>
            <person name="Varghese N."/>
            <person name="Submissions S."/>
        </authorList>
    </citation>
    <scope>NUCLEOTIDE SEQUENCE [LARGE SCALE GENOMIC DNA]</scope>
    <source>
        <strain evidence="4">DSM 25035</strain>
    </source>
</reference>
<dbReference type="InterPro" id="IPR005793">
    <property type="entry name" value="Formyl_trans_C"/>
</dbReference>
<dbReference type="InterPro" id="IPR036477">
    <property type="entry name" value="Formyl_transf_N_sf"/>
</dbReference>
<dbReference type="InterPro" id="IPR011034">
    <property type="entry name" value="Formyl_transferase-like_C_sf"/>
</dbReference>
<dbReference type="SUPFAM" id="SSF50486">
    <property type="entry name" value="FMT C-terminal domain-like"/>
    <property type="match status" value="1"/>
</dbReference>
<evidence type="ECO:0000313" key="4">
    <source>
        <dbReference type="Proteomes" id="UP000184609"/>
    </source>
</evidence>
<sequence length="298" mass="33123">MRILFFSESPWSIPSILEVLKEHEILGVVISGNENVVSSDLLGFLNQSKVKCFNLDEIEQEIELESIDMGVSFGFTKKIPESIFSKIKLGVINIHFGELPKYAGPSPLFWVLKNQEPNLVISFHRINDQWDAGHLLMKEVLPIFPGEPIGLLGSRAAFATSTKLKELIKNITLVESVDLAFNNKPLKRPTDTDLTIEWRNQKANEIEALINAANPSYGGAISSFRGSPIRILEVSPADVNITGIFSPGTIVYSDPQYGVFVICGDYNFLRINILQLEGTIISGQKLAALGVRVYEKFE</sequence>
<evidence type="ECO:0000259" key="2">
    <source>
        <dbReference type="Pfam" id="PF02911"/>
    </source>
</evidence>
<dbReference type="SUPFAM" id="SSF53328">
    <property type="entry name" value="Formyltransferase"/>
    <property type="match status" value="1"/>
</dbReference>
<dbReference type="AlphaFoldDB" id="A0A1M7ZKD6"/>
<organism evidence="3 4">
    <name type="scientific">Algoriphagus zhangzhouensis</name>
    <dbReference type="NCBI Taxonomy" id="1073327"/>
    <lineage>
        <taxon>Bacteria</taxon>
        <taxon>Pseudomonadati</taxon>
        <taxon>Bacteroidota</taxon>
        <taxon>Cytophagia</taxon>
        <taxon>Cytophagales</taxon>
        <taxon>Cyclobacteriaceae</taxon>
        <taxon>Algoriphagus</taxon>
    </lineage>
</organism>
<dbReference type="EMBL" id="FRXN01000006">
    <property type="protein sequence ID" value="SHO65136.1"/>
    <property type="molecule type" value="Genomic_DNA"/>
</dbReference>
<evidence type="ECO:0000313" key="3">
    <source>
        <dbReference type="EMBL" id="SHO65136.1"/>
    </source>
</evidence>
<dbReference type="GO" id="GO:0004479">
    <property type="term" value="F:methionyl-tRNA formyltransferase activity"/>
    <property type="evidence" value="ECO:0007669"/>
    <property type="project" value="TreeGrafter"/>
</dbReference>
<proteinExistence type="predicted"/>
<dbReference type="GO" id="GO:0005829">
    <property type="term" value="C:cytosol"/>
    <property type="evidence" value="ECO:0007669"/>
    <property type="project" value="TreeGrafter"/>
</dbReference>
<dbReference type="PANTHER" id="PTHR11138:SF5">
    <property type="entry name" value="METHIONYL-TRNA FORMYLTRANSFERASE, MITOCHONDRIAL"/>
    <property type="match status" value="1"/>
</dbReference>
<feature type="domain" description="Formyl transferase C-terminal" evidence="2">
    <location>
        <begin position="192"/>
        <end position="279"/>
    </location>
</feature>
<keyword evidence="4" id="KW-1185">Reference proteome</keyword>
<keyword evidence="3" id="KW-0808">Transferase</keyword>
<accession>A0A1M7ZKD6</accession>
<dbReference type="PANTHER" id="PTHR11138">
    <property type="entry name" value="METHIONYL-TRNA FORMYLTRANSFERASE"/>
    <property type="match status" value="1"/>
</dbReference>
<feature type="domain" description="Formyl transferase N-terminal" evidence="1">
    <location>
        <begin position="55"/>
        <end position="161"/>
    </location>
</feature>
<dbReference type="RefSeq" id="WP_073573474.1">
    <property type="nucleotide sequence ID" value="NZ_FRXN01000006.1"/>
</dbReference>
<dbReference type="STRING" id="1073327.SAMN04488108_3887"/>
<evidence type="ECO:0000259" key="1">
    <source>
        <dbReference type="Pfam" id="PF00551"/>
    </source>
</evidence>
<name>A0A1M7ZKD6_9BACT</name>
<dbReference type="OrthoDB" id="9802815at2"/>